<dbReference type="EMBL" id="JAIWYP010000015">
    <property type="protein sequence ID" value="KAH3705043.1"/>
    <property type="molecule type" value="Genomic_DNA"/>
</dbReference>
<evidence type="ECO:0000313" key="7">
    <source>
        <dbReference type="EMBL" id="KAH3705043.1"/>
    </source>
</evidence>
<dbReference type="SUPFAM" id="SSF51182">
    <property type="entry name" value="RmlC-like cupins"/>
    <property type="match status" value="1"/>
</dbReference>
<dbReference type="GO" id="GO:0046872">
    <property type="term" value="F:metal ion binding"/>
    <property type="evidence" value="ECO:0007669"/>
    <property type="project" value="UniProtKB-KW"/>
</dbReference>
<evidence type="ECO:0000313" key="9">
    <source>
        <dbReference type="Proteomes" id="UP000828390"/>
    </source>
</evidence>
<comment type="cofactor">
    <cofactor evidence="2">
        <name>Fe cation</name>
        <dbReference type="ChEBI" id="CHEBI:24875"/>
    </cofactor>
    <text evidence="2">Binds 1 Fe cation per subunit.</text>
</comment>
<evidence type="ECO:0000256" key="4">
    <source>
        <dbReference type="SAM" id="MobiDB-lite"/>
    </source>
</evidence>
<dbReference type="AlphaFoldDB" id="A0A9D3YUH9"/>
<dbReference type="InterPro" id="IPR012093">
    <property type="entry name" value="Pirin"/>
</dbReference>
<organism evidence="8 9">
    <name type="scientific">Dreissena polymorpha</name>
    <name type="common">Zebra mussel</name>
    <name type="synonym">Mytilus polymorpha</name>
    <dbReference type="NCBI Taxonomy" id="45954"/>
    <lineage>
        <taxon>Eukaryota</taxon>
        <taxon>Metazoa</taxon>
        <taxon>Spiralia</taxon>
        <taxon>Lophotrochozoa</taxon>
        <taxon>Mollusca</taxon>
        <taxon>Bivalvia</taxon>
        <taxon>Autobranchia</taxon>
        <taxon>Heteroconchia</taxon>
        <taxon>Euheterodonta</taxon>
        <taxon>Imparidentia</taxon>
        <taxon>Neoheterodontei</taxon>
        <taxon>Myida</taxon>
        <taxon>Dreissenoidea</taxon>
        <taxon>Dreissenidae</taxon>
        <taxon>Dreissena</taxon>
    </lineage>
</organism>
<dbReference type="EMBL" id="JAIWYP010000015">
    <property type="protein sequence ID" value="KAH3705084.1"/>
    <property type="molecule type" value="Genomic_DNA"/>
</dbReference>
<proteinExistence type="inferred from homology"/>
<feature type="domain" description="Pirin N-terminal" evidence="5">
    <location>
        <begin position="26"/>
        <end position="127"/>
    </location>
</feature>
<reference evidence="8" key="2">
    <citation type="submission" date="2020-11" db="EMBL/GenBank/DDBJ databases">
        <authorList>
            <person name="McCartney M.A."/>
            <person name="Auch B."/>
            <person name="Kono T."/>
            <person name="Mallez S."/>
            <person name="Becker A."/>
            <person name="Gohl D.M."/>
            <person name="Silverstein K.A.T."/>
            <person name="Koren S."/>
            <person name="Bechman K.B."/>
            <person name="Herman A."/>
            <person name="Abrahante J.E."/>
            <person name="Garbe J."/>
        </authorList>
    </citation>
    <scope>NUCLEOTIDE SEQUENCE</scope>
    <source>
        <strain evidence="8">Duluth1</strain>
        <tissue evidence="8">Whole animal</tissue>
    </source>
</reference>
<dbReference type="InterPro" id="IPR011051">
    <property type="entry name" value="RmlC_Cupin_sf"/>
</dbReference>
<evidence type="ECO:0000256" key="2">
    <source>
        <dbReference type="PIRSR" id="PIRSR006232-1"/>
    </source>
</evidence>
<evidence type="ECO:0000256" key="1">
    <source>
        <dbReference type="ARBA" id="ARBA00008416"/>
    </source>
</evidence>
<feature type="region of interest" description="Disordered" evidence="4">
    <location>
        <begin position="283"/>
        <end position="312"/>
    </location>
</feature>
<dbReference type="OrthoDB" id="198735at2759"/>
<accession>A0A9D3YUH9</accession>
<dbReference type="Pfam" id="PF02678">
    <property type="entry name" value="Pirin"/>
    <property type="match status" value="1"/>
</dbReference>
<keyword evidence="9" id="KW-1185">Reference proteome</keyword>
<dbReference type="PANTHER" id="PTHR13903">
    <property type="entry name" value="PIRIN-RELATED"/>
    <property type="match status" value="1"/>
</dbReference>
<reference evidence="8" key="1">
    <citation type="journal article" date="2019" name="bioRxiv">
        <title>The Genome of the Zebra Mussel, Dreissena polymorpha: A Resource for Invasive Species Research.</title>
        <authorList>
            <person name="McCartney M.A."/>
            <person name="Auch B."/>
            <person name="Kono T."/>
            <person name="Mallez S."/>
            <person name="Zhang Y."/>
            <person name="Obille A."/>
            <person name="Becker A."/>
            <person name="Abrahante J.E."/>
            <person name="Garbe J."/>
            <person name="Badalamenti J.P."/>
            <person name="Herman A."/>
            <person name="Mangelson H."/>
            <person name="Liachko I."/>
            <person name="Sullivan S."/>
            <person name="Sone E.D."/>
            <person name="Koren S."/>
            <person name="Silverstein K.A.T."/>
            <person name="Beckman K.B."/>
            <person name="Gohl D.M."/>
        </authorList>
    </citation>
    <scope>NUCLEOTIDE SEQUENCE</scope>
    <source>
        <strain evidence="8">Duluth1</strain>
        <tissue evidence="8">Whole animal</tissue>
    </source>
</reference>
<comment type="caution">
    <text evidence="8">The sequence shown here is derived from an EMBL/GenBank/DDBJ whole genome shotgun (WGS) entry which is preliminary data.</text>
</comment>
<comment type="similarity">
    <text evidence="1 3">Belongs to the pirin family.</text>
</comment>
<feature type="binding site" evidence="2">
    <location>
        <position position="61"/>
    </location>
    <ligand>
        <name>Fe cation</name>
        <dbReference type="ChEBI" id="CHEBI:24875"/>
    </ligand>
</feature>
<keyword evidence="2" id="KW-0408">Iron</keyword>
<evidence type="ECO:0000256" key="3">
    <source>
        <dbReference type="RuleBase" id="RU003457"/>
    </source>
</evidence>
<feature type="binding site" evidence="2">
    <location>
        <position position="107"/>
    </location>
    <ligand>
        <name>Fe cation</name>
        <dbReference type="ChEBI" id="CHEBI:24875"/>
    </ligand>
</feature>
<dbReference type="InterPro" id="IPR003829">
    <property type="entry name" value="Pirin_N_dom"/>
</dbReference>
<dbReference type="PIRSF" id="PIRSF006232">
    <property type="entry name" value="Pirin"/>
    <property type="match status" value="1"/>
</dbReference>
<dbReference type="Proteomes" id="UP000828390">
    <property type="component" value="Unassembled WGS sequence"/>
</dbReference>
<feature type="binding site" evidence="2">
    <location>
        <position position="63"/>
    </location>
    <ligand>
        <name>Fe cation</name>
        <dbReference type="ChEBI" id="CHEBI:24875"/>
    </ligand>
</feature>
<dbReference type="PANTHER" id="PTHR13903:SF31">
    <property type="entry name" value="CUPIN-DOMAIN CONTAINING PROTEIN"/>
    <property type="match status" value="1"/>
</dbReference>
<feature type="domain" description="Pirin C-terminal" evidence="6">
    <location>
        <begin position="182"/>
        <end position="283"/>
    </location>
</feature>
<name>A0A9D3YUH9_DREPO</name>
<sequence>MATSLRAVRKVYTGHKQREGGGFIVRRALGGSVPLCDPFLMLDHFGPITYAPGEALGAPDHPHRGFETVSYVISGEMCHKDSQGNTGNLGPGWVQWMTAGSGVVHAEMPSENTRKHGGTVEGFQLWVNLLAKDKMIPPRYQDTPPDKIPVAMTTDKRVVVKVIAGESLGTRASISTRTPIMYLDILLTPGSEFTQHVPERYDGFIYVRGGKATIGKVDIEFGQTAILAQGTDVKIENHQKEECRLLLIAGEPLREPVVQHGPFVMNTEQQITQAIEDYRKGKLGEIPGADERRRETEAAKRTQKSTGTWDRS</sequence>
<feature type="compositionally biased region" description="Basic and acidic residues" evidence="4">
    <location>
        <begin position="283"/>
        <end position="300"/>
    </location>
</feature>
<protein>
    <recommendedName>
        <fullName evidence="10">Pirin</fullName>
    </recommendedName>
</protein>
<gene>
    <name evidence="7" type="ORF">DPMN_080106</name>
    <name evidence="8" type="ORF">DPMN_080148</name>
</gene>
<dbReference type="Gene3D" id="2.60.120.10">
    <property type="entry name" value="Jelly Rolls"/>
    <property type="match status" value="2"/>
</dbReference>
<dbReference type="InterPro" id="IPR008778">
    <property type="entry name" value="Pirin_C_dom"/>
</dbReference>
<dbReference type="CDD" id="cd02909">
    <property type="entry name" value="cupin_pirin_N"/>
    <property type="match status" value="1"/>
</dbReference>
<dbReference type="CDD" id="cd02247">
    <property type="entry name" value="cupin_pirin_C"/>
    <property type="match status" value="1"/>
</dbReference>
<keyword evidence="2" id="KW-0479">Metal-binding</keyword>
<dbReference type="Pfam" id="PF05726">
    <property type="entry name" value="Pirin_C"/>
    <property type="match status" value="1"/>
</dbReference>
<evidence type="ECO:0000259" key="5">
    <source>
        <dbReference type="Pfam" id="PF02678"/>
    </source>
</evidence>
<evidence type="ECO:0008006" key="10">
    <source>
        <dbReference type="Google" id="ProtNLM"/>
    </source>
</evidence>
<evidence type="ECO:0000313" key="8">
    <source>
        <dbReference type="EMBL" id="KAH3705084.1"/>
    </source>
</evidence>
<dbReference type="InterPro" id="IPR014710">
    <property type="entry name" value="RmlC-like_jellyroll"/>
</dbReference>
<feature type="binding site" evidence="2">
    <location>
        <position position="105"/>
    </location>
    <ligand>
        <name>Fe cation</name>
        <dbReference type="ChEBI" id="CHEBI:24875"/>
    </ligand>
</feature>
<evidence type="ECO:0000259" key="6">
    <source>
        <dbReference type="Pfam" id="PF05726"/>
    </source>
</evidence>